<dbReference type="GO" id="GO:0030170">
    <property type="term" value="F:pyridoxal phosphate binding"/>
    <property type="evidence" value="ECO:0007669"/>
    <property type="project" value="TreeGrafter"/>
</dbReference>
<dbReference type="InterPro" id="IPR015424">
    <property type="entry name" value="PyrdxlP-dep_Trfase"/>
</dbReference>
<evidence type="ECO:0000313" key="4">
    <source>
        <dbReference type="EMBL" id="HDX30289.1"/>
    </source>
</evidence>
<comment type="caution">
    <text evidence="4">The sequence shown here is derived from an EMBL/GenBank/DDBJ whole genome shotgun (WGS) entry which is preliminary data.</text>
</comment>
<dbReference type="InterPro" id="IPR015421">
    <property type="entry name" value="PyrdxlP-dep_Trfase_major"/>
</dbReference>
<accession>A0A7C1JYU4</accession>
<dbReference type="GO" id="GO:0000271">
    <property type="term" value="P:polysaccharide biosynthetic process"/>
    <property type="evidence" value="ECO:0007669"/>
    <property type="project" value="TreeGrafter"/>
</dbReference>
<comment type="similarity">
    <text evidence="3">Belongs to the DegT/DnrJ/EryC1 family.</text>
</comment>
<dbReference type="Pfam" id="PF01041">
    <property type="entry name" value="DegT_DnrJ_EryC1"/>
    <property type="match status" value="1"/>
</dbReference>
<dbReference type="GO" id="GO:0008483">
    <property type="term" value="F:transaminase activity"/>
    <property type="evidence" value="ECO:0007669"/>
    <property type="project" value="UniProtKB-KW"/>
</dbReference>
<dbReference type="PANTHER" id="PTHR30244">
    <property type="entry name" value="TRANSAMINASE"/>
    <property type="match status" value="1"/>
</dbReference>
<sequence length="408" mass="45672">MSRSVFLPFALPDIDQSERELIHQTLNSGWITTGPMVRRFEAEFAAFIGAKHAVAVNSCTAAMHLALEAIGLQRGDEVITTPYTFAATAEVVRYFDAKPVFVDISPDDFNIDPEQIESAITPRTKAIIPVHIAGLAACLDAIAEIAARHRLAVIEDAAHAFPTLYKDRMIGQALPDVRHVACFSFYATKTITTGEGGMIVTDDDAIAERCRIMALHGISKDAWKRYTAEGSWYYEIVAPGFKYNMTDIAAAMGLAQLAKAERMAARRRIIAQTYNAAFADLPELQTPLDPEQGRPPGCQGCNCSPAKMQCIHAWHLYMLRLNPERLSIDRARFIELLKTYNIGASVHFIPLHLHPYYRETYGYRPEDYPVAYAQYLREISLPIYSKMSDEDVNDVITAVRTIVSEHRR</sequence>
<keyword evidence="4" id="KW-0032">Aminotransferase</keyword>
<dbReference type="EMBL" id="DSMG01000034">
    <property type="protein sequence ID" value="HDX30289.1"/>
    <property type="molecule type" value="Genomic_DNA"/>
</dbReference>
<dbReference type="PIRSF" id="PIRSF000390">
    <property type="entry name" value="PLP_StrS"/>
    <property type="match status" value="1"/>
</dbReference>
<dbReference type="InterPro" id="IPR015422">
    <property type="entry name" value="PyrdxlP-dep_Trfase_small"/>
</dbReference>
<name>A0A7C1JYU4_9CHLR</name>
<protein>
    <submittedName>
        <fullName evidence="4">DegT/DnrJ/EryC1/StrS family aminotransferase</fullName>
    </submittedName>
</protein>
<reference evidence="4" key="1">
    <citation type="journal article" date="2020" name="mSystems">
        <title>Genome- and Community-Level Interaction Insights into Carbon Utilization and Element Cycling Functions of Hydrothermarchaeota in Hydrothermal Sediment.</title>
        <authorList>
            <person name="Zhou Z."/>
            <person name="Liu Y."/>
            <person name="Xu W."/>
            <person name="Pan J."/>
            <person name="Luo Z.H."/>
            <person name="Li M."/>
        </authorList>
    </citation>
    <scope>NUCLEOTIDE SEQUENCE [LARGE SCALE GENOMIC DNA]</scope>
    <source>
        <strain evidence="4">SpSt-289</strain>
    </source>
</reference>
<dbReference type="InterPro" id="IPR000653">
    <property type="entry name" value="DegT/StrS_aminotransferase"/>
</dbReference>
<evidence type="ECO:0000256" key="1">
    <source>
        <dbReference type="PIRSR" id="PIRSR000390-1"/>
    </source>
</evidence>
<dbReference type="AlphaFoldDB" id="A0A7C1JYU4"/>
<gene>
    <name evidence="4" type="ORF">ENQ20_02220</name>
</gene>
<dbReference type="SUPFAM" id="SSF53383">
    <property type="entry name" value="PLP-dependent transferases"/>
    <property type="match status" value="1"/>
</dbReference>
<dbReference type="Gene3D" id="3.40.640.10">
    <property type="entry name" value="Type I PLP-dependent aspartate aminotransferase-like (Major domain)"/>
    <property type="match status" value="1"/>
</dbReference>
<proteinExistence type="inferred from homology"/>
<keyword evidence="4" id="KW-0808">Transferase</keyword>
<keyword evidence="2 3" id="KW-0663">Pyridoxal phosphate</keyword>
<dbReference type="PANTHER" id="PTHR30244:SF34">
    <property type="entry name" value="DTDP-4-AMINO-4,6-DIDEOXYGALACTOSE TRANSAMINASE"/>
    <property type="match status" value="1"/>
</dbReference>
<feature type="active site" description="Proton acceptor" evidence="1">
    <location>
        <position position="189"/>
    </location>
</feature>
<feature type="modified residue" description="N6-(pyridoxal phosphate)lysine" evidence="2">
    <location>
        <position position="189"/>
    </location>
</feature>
<organism evidence="4">
    <name type="scientific">Caldilinea aerophila</name>
    <dbReference type="NCBI Taxonomy" id="133453"/>
    <lineage>
        <taxon>Bacteria</taxon>
        <taxon>Bacillati</taxon>
        <taxon>Chloroflexota</taxon>
        <taxon>Caldilineae</taxon>
        <taxon>Caldilineales</taxon>
        <taxon>Caldilineaceae</taxon>
        <taxon>Caldilinea</taxon>
    </lineage>
</organism>
<evidence type="ECO:0000256" key="3">
    <source>
        <dbReference type="RuleBase" id="RU004508"/>
    </source>
</evidence>
<dbReference type="Gene3D" id="3.90.1150.10">
    <property type="entry name" value="Aspartate Aminotransferase, domain 1"/>
    <property type="match status" value="1"/>
</dbReference>
<dbReference type="CDD" id="cd00616">
    <property type="entry name" value="AHBA_syn"/>
    <property type="match status" value="1"/>
</dbReference>
<evidence type="ECO:0000256" key="2">
    <source>
        <dbReference type="PIRSR" id="PIRSR000390-2"/>
    </source>
</evidence>